<feature type="compositionally biased region" description="Polar residues" evidence="1">
    <location>
        <begin position="47"/>
        <end position="69"/>
    </location>
</feature>
<feature type="compositionally biased region" description="Polar residues" evidence="1">
    <location>
        <begin position="115"/>
        <end position="131"/>
    </location>
</feature>
<sequence>MDNGNDEDYPLDYDDGDYEDSTIEVGDSQTLQEEETDNDVSHMAQDNGFQITDSPSQEPGLRSPTTASPNPAALASRMLQLSGMLHRRAQHSRTMNEPPPPSLSTPLPSSRRSLANQSADSFTSAGGTSVAPTPARLQPPPPSRGRRARKPGTTSTTHKPKDPDNVPRTITYPPSSELEQRPKVGKETNSNQILRVEANLVRVEQLTQRRAGEMHSSMLSALATHRREILNNTRAELDKIISNSLREEITNIVSTELNRLEPNLVTRLTSLLPIDTINTLLSSMEDMLNASTPVTPPYGPSPLHLPSRPNNHLFTASKTAPYSSRIPSSSPLPSSPSLLARLRNGPSTTQTGPLIPADNSPSTNVGAPQTTIGSSIKAGKRRADDVDANNRDPKRHRYDARSAHTVTIDLPPNWEPLPTTIDYIFEMYNTWSTDFDAAARVLLPREGIEEFLAAWNTHHTSVPGLTNVIAYRDSTH</sequence>
<feature type="compositionally biased region" description="Low complexity" evidence="1">
    <location>
        <begin position="104"/>
        <end position="114"/>
    </location>
</feature>
<feature type="region of interest" description="Disordered" evidence="1">
    <location>
        <begin position="1"/>
        <end position="187"/>
    </location>
</feature>
<gene>
    <name evidence="2" type="ORF">C8J55DRAFT_564677</name>
</gene>
<accession>A0A9W8ZWV0</accession>
<comment type="caution">
    <text evidence="2">The sequence shown here is derived from an EMBL/GenBank/DDBJ whole genome shotgun (WGS) entry which is preliminary data.</text>
</comment>
<feature type="compositionally biased region" description="Polar residues" evidence="1">
    <location>
        <begin position="308"/>
        <end position="322"/>
    </location>
</feature>
<dbReference type="Proteomes" id="UP001150238">
    <property type="component" value="Unassembled WGS sequence"/>
</dbReference>
<reference evidence="2" key="2">
    <citation type="journal article" date="2023" name="Proc. Natl. Acad. Sci. U.S.A.">
        <title>A global phylogenomic analysis of the shiitake genus Lentinula.</title>
        <authorList>
            <person name="Sierra-Patev S."/>
            <person name="Min B."/>
            <person name="Naranjo-Ortiz M."/>
            <person name="Looney B."/>
            <person name="Konkel Z."/>
            <person name="Slot J.C."/>
            <person name="Sakamoto Y."/>
            <person name="Steenwyk J.L."/>
            <person name="Rokas A."/>
            <person name="Carro J."/>
            <person name="Camarero S."/>
            <person name="Ferreira P."/>
            <person name="Molpeceres G."/>
            <person name="Ruiz-Duenas F.J."/>
            <person name="Serrano A."/>
            <person name="Henrissat B."/>
            <person name="Drula E."/>
            <person name="Hughes K.W."/>
            <person name="Mata J.L."/>
            <person name="Ishikawa N.K."/>
            <person name="Vargas-Isla R."/>
            <person name="Ushijima S."/>
            <person name="Smith C.A."/>
            <person name="Donoghue J."/>
            <person name="Ahrendt S."/>
            <person name="Andreopoulos W."/>
            <person name="He G."/>
            <person name="LaButti K."/>
            <person name="Lipzen A."/>
            <person name="Ng V."/>
            <person name="Riley R."/>
            <person name="Sandor L."/>
            <person name="Barry K."/>
            <person name="Martinez A.T."/>
            <person name="Xiao Y."/>
            <person name="Gibbons J.G."/>
            <person name="Terashima K."/>
            <person name="Grigoriev I.V."/>
            <person name="Hibbett D."/>
        </authorList>
    </citation>
    <scope>NUCLEOTIDE SEQUENCE</scope>
    <source>
        <strain evidence="2">Sp2 HRB7682 ss15</strain>
    </source>
</reference>
<proteinExistence type="predicted"/>
<organism evidence="2 3">
    <name type="scientific">Lentinula lateritia</name>
    <dbReference type="NCBI Taxonomy" id="40482"/>
    <lineage>
        <taxon>Eukaryota</taxon>
        <taxon>Fungi</taxon>
        <taxon>Dikarya</taxon>
        <taxon>Basidiomycota</taxon>
        <taxon>Agaricomycotina</taxon>
        <taxon>Agaricomycetes</taxon>
        <taxon>Agaricomycetidae</taxon>
        <taxon>Agaricales</taxon>
        <taxon>Marasmiineae</taxon>
        <taxon>Omphalotaceae</taxon>
        <taxon>Lentinula</taxon>
    </lineage>
</organism>
<protein>
    <submittedName>
        <fullName evidence="2">Uncharacterized protein</fullName>
    </submittedName>
</protein>
<evidence type="ECO:0000313" key="2">
    <source>
        <dbReference type="EMBL" id="KAJ4469109.1"/>
    </source>
</evidence>
<dbReference type="EMBL" id="JANVFS010000036">
    <property type="protein sequence ID" value="KAJ4469109.1"/>
    <property type="molecule type" value="Genomic_DNA"/>
</dbReference>
<reference evidence="2" key="1">
    <citation type="submission" date="2022-08" db="EMBL/GenBank/DDBJ databases">
        <authorList>
            <consortium name="DOE Joint Genome Institute"/>
            <person name="Min B."/>
            <person name="Riley R."/>
            <person name="Sierra-Patev S."/>
            <person name="Naranjo-Ortiz M."/>
            <person name="Looney B."/>
            <person name="Konkel Z."/>
            <person name="Slot J.C."/>
            <person name="Sakamoto Y."/>
            <person name="Steenwyk J.L."/>
            <person name="Rokas A."/>
            <person name="Carro J."/>
            <person name="Camarero S."/>
            <person name="Ferreira P."/>
            <person name="Molpeceres G."/>
            <person name="Ruiz-Duenas F.J."/>
            <person name="Serrano A."/>
            <person name="Henrissat B."/>
            <person name="Drula E."/>
            <person name="Hughes K.W."/>
            <person name="Mata J.L."/>
            <person name="Ishikawa N.K."/>
            <person name="Vargas-Isla R."/>
            <person name="Ushijima S."/>
            <person name="Smith C.A."/>
            <person name="Ahrendt S."/>
            <person name="Andreopoulos W."/>
            <person name="He G."/>
            <person name="Labutti K."/>
            <person name="Lipzen A."/>
            <person name="Ng V."/>
            <person name="Sandor L."/>
            <person name="Barry K."/>
            <person name="Martinez A.T."/>
            <person name="Xiao Y."/>
            <person name="Gibbons J.G."/>
            <person name="Terashima K."/>
            <person name="Hibbett D.S."/>
            <person name="Grigoriev I.V."/>
        </authorList>
    </citation>
    <scope>NUCLEOTIDE SEQUENCE</scope>
    <source>
        <strain evidence="2">Sp2 HRB7682 ss15</strain>
    </source>
</reference>
<evidence type="ECO:0000313" key="3">
    <source>
        <dbReference type="Proteomes" id="UP001150238"/>
    </source>
</evidence>
<feature type="compositionally biased region" description="Polar residues" evidence="1">
    <location>
        <begin position="359"/>
        <end position="374"/>
    </location>
</feature>
<feature type="compositionally biased region" description="Basic and acidic residues" evidence="1">
    <location>
        <begin position="381"/>
        <end position="392"/>
    </location>
</feature>
<feature type="region of interest" description="Disordered" evidence="1">
    <location>
        <begin position="292"/>
        <end position="395"/>
    </location>
</feature>
<feature type="compositionally biased region" description="Acidic residues" evidence="1">
    <location>
        <begin position="1"/>
        <end position="22"/>
    </location>
</feature>
<evidence type="ECO:0000256" key="1">
    <source>
        <dbReference type="SAM" id="MobiDB-lite"/>
    </source>
</evidence>
<dbReference type="AlphaFoldDB" id="A0A9W8ZWV0"/>
<feature type="compositionally biased region" description="Low complexity" evidence="1">
    <location>
        <begin position="323"/>
        <end position="343"/>
    </location>
</feature>
<name>A0A9W8ZWV0_9AGAR</name>